<dbReference type="Proteomes" id="UP001230649">
    <property type="component" value="Unassembled WGS sequence"/>
</dbReference>
<gene>
    <name evidence="1" type="ORF">QFC20_000342</name>
</gene>
<sequence length="1015" mass="110019">MASQRHQLPGASSLRPEQRQYQQSPQPPAGPPRANSDSSSSLYSLSAYSTDIQGQPIQSPYAQASTLQPLHMPGTNVVSGQGSGPDINLDEYLRELQIANASSGAGEHPRRDLAGLGIMRDGFLQPGSGYGSPLSGQVSPADIAPPSSNPRRSTTTDSTSIPLSTSMSSTTSSLSQYSVQRPRRQGTMDISGGSPSPITPGSLPERDSSLHDSPNLNTTDEEDKHTPQAHSGPQLQKLVHSERERDLRRVSTDTAESDDTFSGNAREESIYHDPNTPTMANMTGAQNVKQGNLPSRLGGAGTFAPTDNSATSAQQNQPKIGGPGGTPLFDLSAASTFEGPSIDLNETSASSGPSRRVPQPMASSTSPVPPSQSFQTLASSPSTTTPSDYITASSTNRSNITQVGTATGLGIGLPQGVPSPGAFGEDRMTFDEGLLRALCDLDQIAAFFRARAELEDKYARGMSELVRGSADSYSRAFCKAGSFVEAYNATLKVHDTLAQNRLKFAQRLIDMSDELMNLAKEGERLRKVHKETGNRYEKNVQEAEFLMDKAKQRFDNTAEELERILVTKEGESIKDASGIGSGKEQKRGGIGKAMSKGLFKAKNPAQIQRQEDETRARMNSASEQFKRAVQENQAVKQEFFNLQLPKILRTTLLADGSAILPVAEEAGLKAIAETIDNRNDFKTFMQNFTVARGSQRGPSRNVPYDDGSLPAMPPHVHASHYGKSQSQQQQHYNPALQQYPQGTTSSVYSNGDSVNSHNSQSMNPGSHPPHSTGLTFGVELSEQAVVPGTEIPKVVQKCTEAIEAFGLDQVGIYRLSGTTSKVQQLKAALDTGKCLTVKQGYHLDSTDVMSEEWSGDINVVASVLKQWFRELPEPLLTHGLYQGFIEAARYENDRLRHIRLHEQVNELPDANYATLKHFMGHLDKIRSMEKINHMSVSNLSIVFGPTLLGAPPETGSMNLEHMSFQCKVSHDVATFVFSNTDKPIQIKAIETILLKYKEIFVEEEEAAGAVPVATQ</sequence>
<keyword evidence="2" id="KW-1185">Reference proteome</keyword>
<accession>A0ACC2X0F1</accession>
<name>A0ACC2X0F1_9TREE</name>
<dbReference type="EMBL" id="JASBWS010000002">
    <property type="protein sequence ID" value="KAJ9117198.1"/>
    <property type="molecule type" value="Genomic_DNA"/>
</dbReference>
<evidence type="ECO:0000313" key="2">
    <source>
        <dbReference type="Proteomes" id="UP001230649"/>
    </source>
</evidence>
<proteinExistence type="predicted"/>
<comment type="caution">
    <text evidence="1">The sequence shown here is derived from an EMBL/GenBank/DDBJ whole genome shotgun (WGS) entry which is preliminary data.</text>
</comment>
<reference evidence="1" key="1">
    <citation type="submission" date="2023-04" db="EMBL/GenBank/DDBJ databases">
        <title>Draft Genome sequencing of Naganishia species isolated from polar environments using Oxford Nanopore Technology.</title>
        <authorList>
            <person name="Leo P."/>
            <person name="Venkateswaran K."/>
        </authorList>
    </citation>
    <scope>NUCLEOTIDE SEQUENCE</scope>
    <source>
        <strain evidence="1">MNA-CCFEE 5262</strain>
    </source>
</reference>
<evidence type="ECO:0000313" key="1">
    <source>
        <dbReference type="EMBL" id="KAJ9117198.1"/>
    </source>
</evidence>
<organism evidence="1 2">
    <name type="scientific">Naganishia adeliensis</name>
    <dbReference type="NCBI Taxonomy" id="92952"/>
    <lineage>
        <taxon>Eukaryota</taxon>
        <taxon>Fungi</taxon>
        <taxon>Dikarya</taxon>
        <taxon>Basidiomycota</taxon>
        <taxon>Agaricomycotina</taxon>
        <taxon>Tremellomycetes</taxon>
        <taxon>Filobasidiales</taxon>
        <taxon>Filobasidiaceae</taxon>
        <taxon>Naganishia</taxon>
    </lineage>
</organism>
<protein>
    <submittedName>
        <fullName evidence="1">Uncharacterized protein</fullName>
    </submittedName>
</protein>